<dbReference type="EMBL" id="CP091092">
    <property type="protein sequence ID" value="WFN37630.1"/>
    <property type="molecule type" value="Genomic_DNA"/>
</dbReference>
<accession>A0AAF0JNJ5</accession>
<evidence type="ECO:0000313" key="2">
    <source>
        <dbReference type="Proteomes" id="UP001218895"/>
    </source>
</evidence>
<evidence type="ECO:0000313" key="1">
    <source>
        <dbReference type="EMBL" id="WFN37630.1"/>
    </source>
</evidence>
<organism evidence="1 2">
    <name type="scientific">Methanomicrobium antiquum</name>
    <dbReference type="NCBI Taxonomy" id="487686"/>
    <lineage>
        <taxon>Archaea</taxon>
        <taxon>Methanobacteriati</taxon>
        <taxon>Methanobacteriota</taxon>
        <taxon>Stenosarchaea group</taxon>
        <taxon>Methanomicrobia</taxon>
        <taxon>Methanomicrobiales</taxon>
        <taxon>Methanomicrobiaceae</taxon>
        <taxon>Methanomicrobium</taxon>
    </lineage>
</organism>
<dbReference type="AlphaFoldDB" id="A0AAF0JNJ5"/>
<dbReference type="RefSeq" id="WP_278100468.1">
    <property type="nucleotide sequence ID" value="NZ_CP091092.1"/>
</dbReference>
<keyword evidence="2" id="KW-1185">Reference proteome</keyword>
<dbReference type="GeneID" id="79949606"/>
<dbReference type="KEGG" id="manq:L1994_04370"/>
<protein>
    <submittedName>
        <fullName evidence="1">Uncharacterized protein</fullName>
    </submittedName>
</protein>
<reference evidence="1" key="1">
    <citation type="submission" date="2022-01" db="EMBL/GenBank/DDBJ databases">
        <title>Complete genome of Methanomicrobium antiquum DSM 21220.</title>
        <authorList>
            <person name="Chen S.-C."/>
            <person name="You Y.-T."/>
            <person name="Zhou Y.-Z."/>
            <person name="Lai M.-C."/>
        </authorList>
    </citation>
    <scope>NUCLEOTIDE SEQUENCE</scope>
    <source>
        <strain evidence="1">DSM 21220</strain>
    </source>
</reference>
<dbReference type="Proteomes" id="UP001218895">
    <property type="component" value="Chromosome"/>
</dbReference>
<proteinExistence type="predicted"/>
<gene>
    <name evidence="1" type="ORF">L1994_04370</name>
</gene>
<name>A0AAF0JNJ5_9EURY</name>
<sequence>MARLNAEYEKKLRDYLSREDCPYSSQADFLSNLIINFFAEEEAKARQKEILIDFIKNDSDIAAAILERAIVLLSQDLNLEKKP</sequence>